<sequence length="289" mass="32316">MKKILLTGFSGYVGGIIGRFLEGTAELHTLSARCAPGERTWRCDLADREQVEAVASALSPDLIIHAAGLKDIALCEREPALAHAANAQSTLNLLEAFPRASRVIYISTDYVFDGHQGNYSETSPTYPATVYGQSKLAAEKIGMNSSDRFYVLRLAALYDSRSTFIRFLRGALSRGQSVDCYSDVCYGPTYYKDFLAMLHGMITRERLERRIYHVVGEPVSRYGFARAYAEIARFDPGLVRPSKRPADGCFLFPEMWLTDTLSRRELDVPRLSHSEALRQIHEEEISASV</sequence>
<dbReference type="SUPFAM" id="SSF51735">
    <property type="entry name" value="NAD(P)-binding Rossmann-fold domains"/>
    <property type="match status" value="1"/>
</dbReference>
<feature type="domain" description="RmlD-like substrate binding" evidence="1">
    <location>
        <begin position="3"/>
        <end position="243"/>
    </location>
</feature>
<gene>
    <name evidence="2" type="ORF">GTO91_06985</name>
</gene>
<dbReference type="RefSeq" id="WP_161256906.1">
    <property type="nucleotide sequence ID" value="NZ_WXEY01000005.1"/>
</dbReference>
<evidence type="ECO:0000313" key="3">
    <source>
        <dbReference type="Proteomes" id="UP000463470"/>
    </source>
</evidence>
<name>A0A845L6T2_9FIRM</name>
<dbReference type="InterPro" id="IPR029903">
    <property type="entry name" value="RmlD-like-bd"/>
</dbReference>
<dbReference type="AlphaFoldDB" id="A0A845L6T2"/>
<dbReference type="PANTHER" id="PTHR43242:SF1">
    <property type="entry name" value="NAD(P)-BINDING ROSSMANN-FOLD SUPERFAMILY PROTEIN"/>
    <property type="match status" value="1"/>
</dbReference>
<dbReference type="PANTHER" id="PTHR43242">
    <property type="entry name" value="NAD(P)-BINDING ROSSMANN-FOLD SUPERFAMILY PROTEIN"/>
    <property type="match status" value="1"/>
</dbReference>
<dbReference type="Pfam" id="PF04321">
    <property type="entry name" value="RmlD_sub_bind"/>
    <property type="match status" value="1"/>
</dbReference>
<keyword evidence="3" id="KW-1185">Reference proteome</keyword>
<comment type="caution">
    <text evidence="2">The sequence shown here is derived from an EMBL/GenBank/DDBJ whole genome shotgun (WGS) entry which is preliminary data.</text>
</comment>
<dbReference type="Gene3D" id="3.90.25.10">
    <property type="entry name" value="UDP-galactose 4-epimerase, domain 1"/>
    <property type="match status" value="1"/>
</dbReference>
<organism evidence="2 3">
    <name type="scientific">Heliomicrobium undosum</name>
    <dbReference type="NCBI Taxonomy" id="121734"/>
    <lineage>
        <taxon>Bacteria</taxon>
        <taxon>Bacillati</taxon>
        <taxon>Bacillota</taxon>
        <taxon>Clostridia</taxon>
        <taxon>Eubacteriales</taxon>
        <taxon>Heliobacteriaceae</taxon>
        <taxon>Heliomicrobium</taxon>
    </lineage>
</organism>
<evidence type="ECO:0000259" key="1">
    <source>
        <dbReference type="Pfam" id="PF04321"/>
    </source>
</evidence>
<accession>A0A845L6T2</accession>
<proteinExistence type="predicted"/>
<dbReference type="OrthoDB" id="9803892at2"/>
<evidence type="ECO:0000313" key="2">
    <source>
        <dbReference type="EMBL" id="MZP29448.1"/>
    </source>
</evidence>
<dbReference type="Proteomes" id="UP000463470">
    <property type="component" value="Unassembled WGS sequence"/>
</dbReference>
<reference evidence="2 3" key="1">
    <citation type="submission" date="2020-01" db="EMBL/GenBank/DDBJ databases">
        <title>Whole-genome sequence of Heliobacterium undosum DSM 13378.</title>
        <authorList>
            <person name="Kyndt J.A."/>
            <person name="Meyer T.E."/>
        </authorList>
    </citation>
    <scope>NUCLEOTIDE SEQUENCE [LARGE SCALE GENOMIC DNA]</scope>
    <source>
        <strain evidence="2 3">DSM 13378</strain>
    </source>
</reference>
<dbReference type="Gene3D" id="3.40.50.720">
    <property type="entry name" value="NAD(P)-binding Rossmann-like Domain"/>
    <property type="match status" value="1"/>
</dbReference>
<protein>
    <submittedName>
        <fullName evidence="2">Sugar nucleotide-binding protein</fullName>
    </submittedName>
</protein>
<dbReference type="EMBL" id="WXEY01000005">
    <property type="protein sequence ID" value="MZP29448.1"/>
    <property type="molecule type" value="Genomic_DNA"/>
</dbReference>
<dbReference type="InterPro" id="IPR036291">
    <property type="entry name" value="NAD(P)-bd_dom_sf"/>
</dbReference>
<dbReference type="CDD" id="cd05254">
    <property type="entry name" value="dTDP_HR_like_SDR_e"/>
    <property type="match status" value="1"/>
</dbReference>